<dbReference type="EMBL" id="CAJNIZ010042001">
    <property type="protein sequence ID" value="CAE7619592.1"/>
    <property type="molecule type" value="Genomic_DNA"/>
</dbReference>
<dbReference type="OrthoDB" id="411373at2759"/>
<accession>A0A812VFB7</accession>
<comment type="caution">
    <text evidence="1">The sequence shown here is derived from an EMBL/GenBank/DDBJ whole genome shotgun (WGS) entry which is preliminary data.</text>
</comment>
<reference evidence="1" key="1">
    <citation type="submission" date="2021-02" db="EMBL/GenBank/DDBJ databases">
        <authorList>
            <person name="Dougan E. K."/>
            <person name="Rhodes N."/>
            <person name="Thang M."/>
            <person name="Chan C."/>
        </authorList>
    </citation>
    <scope>NUCLEOTIDE SEQUENCE</scope>
</reference>
<feature type="non-terminal residue" evidence="1">
    <location>
        <position position="1"/>
    </location>
</feature>
<organism evidence="1 2">
    <name type="scientific">Symbiodinium pilosum</name>
    <name type="common">Dinoflagellate</name>
    <dbReference type="NCBI Taxonomy" id="2952"/>
    <lineage>
        <taxon>Eukaryota</taxon>
        <taxon>Sar</taxon>
        <taxon>Alveolata</taxon>
        <taxon>Dinophyceae</taxon>
        <taxon>Suessiales</taxon>
        <taxon>Symbiodiniaceae</taxon>
        <taxon>Symbiodinium</taxon>
    </lineage>
</organism>
<name>A0A812VFB7_SYMPI</name>
<evidence type="ECO:0000313" key="2">
    <source>
        <dbReference type="Proteomes" id="UP000649617"/>
    </source>
</evidence>
<dbReference type="Proteomes" id="UP000649617">
    <property type="component" value="Unassembled WGS sequence"/>
</dbReference>
<feature type="non-terminal residue" evidence="1">
    <location>
        <position position="246"/>
    </location>
</feature>
<protein>
    <submittedName>
        <fullName evidence="1">Uncharacterized protein</fullName>
    </submittedName>
</protein>
<dbReference type="AlphaFoldDB" id="A0A812VFB7"/>
<sequence>AVEEVPGGMRLKEALPSPIPLKLIPNWDLFLGFEDRSKVIRGKLTLSIFYYPEAKTYVSDPQKIVSVDNFGDGDRILQSTVTLIEPGTADREAIATSNIYVGDFSQSQSMFDHSCYPFDTKKVKFEISIQRPGDYIFTLEMMCPGPKIAEYIKDDKNNTRIVKCMSESMGSFVGFDWGSFTCEYINGQQMLCYIDGTRQWLSVFKGHIWPSFTFSAMGFLSFALSVKMAMPRIATTMLALVSLTSL</sequence>
<keyword evidence="2" id="KW-1185">Reference proteome</keyword>
<gene>
    <name evidence="1" type="ORF">SPIL2461_LOCUS16251</name>
</gene>
<proteinExistence type="predicted"/>
<evidence type="ECO:0000313" key="1">
    <source>
        <dbReference type="EMBL" id="CAE7619592.1"/>
    </source>
</evidence>